<sequence>MKIEDVKLTVFRRPDPGHGRAAMIKGQSTMKLLTEIVAVQITTDEGVTGETFSLGGGMGMAHYLASTFKPALIGRDPAEREAIWQDLWDMSRLWFPPLFALGTIDVALWDLYAKSVGSPIHEVLGTYRRKIPAYASSMTKENVGEFVEEALAYKERGYQGYKLHVWADPDRDIEACRAVREAVGDDWPLMIDVVAGYNQHEALRVGHVLDELNFLWYEEPLRDYDIHGYRMLAENLDVAICGGETNEGGLYSRAELISSRAVDIVRGDPSFTYGIGHTRKIATLAEAFGINFEVHTNPNPMMDAAGLQVALSVKNTSFFEQLVPESLYDFGVEEPVFIDHEGFAHAPEGPGLGLRIDWDFVEKYKIAEL</sequence>
<dbReference type="Pfam" id="PF02746">
    <property type="entry name" value="MR_MLE_N"/>
    <property type="match status" value="1"/>
</dbReference>
<dbReference type="Gene3D" id="3.30.390.10">
    <property type="entry name" value="Enolase-like, N-terminal domain"/>
    <property type="match status" value="1"/>
</dbReference>
<proteinExistence type="predicted"/>
<dbReference type="InterPro" id="IPR046945">
    <property type="entry name" value="RHMD-like"/>
</dbReference>
<dbReference type="SFLD" id="SFLDS00001">
    <property type="entry name" value="Enolase"/>
    <property type="match status" value="1"/>
</dbReference>
<feature type="domain" description="Mandelate racemase/muconate lactonizing enzyme C-terminal" evidence="4">
    <location>
        <begin position="143"/>
        <end position="239"/>
    </location>
</feature>
<evidence type="ECO:0000256" key="2">
    <source>
        <dbReference type="ARBA" id="ARBA00022723"/>
    </source>
</evidence>
<dbReference type="STRING" id="1206085.SAMN05443575_3243"/>
<evidence type="ECO:0000256" key="1">
    <source>
        <dbReference type="ARBA" id="ARBA00001946"/>
    </source>
</evidence>
<dbReference type="GO" id="GO:0000287">
    <property type="term" value="F:magnesium ion binding"/>
    <property type="evidence" value="ECO:0007669"/>
    <property type="project" value="TreeGrafter"/>
</dbReference>
<dbReference type="GO" id="GO:0016052">
    <property type="term" value="P:carbohydrate catabolic process"/>
    <property type="evidence" value="ECO:0007669"/>
    <property type="project" value="TreeGrafter"/>
</dbReference>
<dbReference type="Gene3D" id="3.20.20.120">
    <property type="entry name" value="Enolase-like C-terminal domain"/>
    <property type="match status" value="1"/>
</dbReference>
<evidence type="ECO:0000256" key="3">
    <source>
        <dbReference type="ARBA" id="ARBA00022842"/>
    </source>
</evidence>
<dbReference type="Pfam" id="PF13378">
    <property type="entry name" value="MR_MLE_C"/>
    <property type="match status" value="1"/>
</dbReference>
<dbReference type="PANTHER" id="PTHR13794">
    <property type="entry name" value="ENOLASE SUPERFAMILY, MANDELATE RACEMASE"/>
    <property type="match status" value="1"/>
</dbReference>
<accession>A0A1M5PZ38</accession>
<evidence type="ECO:0000259" key="4">
    <source>
        <dbReference type="SMART" id="SM00922"/>
    </source>
</evidence>
<dbReference type="InterPro" id="IPR013341">
    <property type="entry name" value="Mandelate_racemase_N_dom"/>
</dbReference>
<dbReference type="SUPFAM" id="SSF51604">
    <property type="entry name" value="Enolase C-terminal domain-like"/>
    <property type="match status" value="1"/>
</dbReference>
<dbReference type="GO" id="GO:0016836">
    <property type="term" value="F:hydro-lyase activity"/>
    <property type="evidence" value="ECO:0007669"/>
    <property type="project" value="TreeGrafter"/>
</dbReference>
<dbReference type="AlphaFoldDB" id="A0A1M5PZ38"/>
<gene>
    <name evidence="5" type="ORF">SAMN05443575_3243</name>
</gene>
<protein>
    <submittedName>
        <fullName evidence="5">L-alanine-DL-glutamate epimerase</fullName>
    </submittedName>
</protein>
<dbReference type="OrthoDB" id="9802699at2"/>
<dbReference type="InterPro" id="IPR029017">
    <property type="entry name" value="Enolase-like_N"/>
</dbReference>
<dbReference type="SUPFAM" id="SSF54826">
    <property type="entry name" value="Enolase N-terminal domain-like"/>
    <property type="match status" value="1"/>
</dbReference>
<dbReference type="InterPro" id="IPR013342">
    <property type="entry name" value="Mandelate_racemase_C"/>
</dbReference>
<dbReference type="SFLD" id="SFLDG00179">
    <property type="entry name" value="mandelate_racemase"/>
    <property type="match status" value="1"/>
</dbReference>
<keyword evidence="2" id="KW-0479">Metal-binding</keyword>
<name>A0A1M5PZ38_9ACTN</name>
<keyword evidence="6" id="KW-1185">Reference proteome</keyword>
<dbReference type="EMBL" id="FQVU01000004">
    <property type="protein sequence ID" value="SHH07038.1"/>
    <property type="molecule type" value="Genomic_DNA"/>
</dbReference>
<reference evidence="5 6" key="1">
    <citation type="submission" date="2016-11" db="EMBL/GenBank/DDBJ databases">
        <authorList>
            <person name="Jaros S."/>
            <person name="Januszkiewicz K."/>
            <person name="Wedrychowicz H."/>
        </authorList>
    </citation>
    <scope>NUCLEOTIDE SEQUENCE [LARGE SCALE GENOMIC DNA]</scope>
    <source>
        <strain evidence="5 6">DSM 45627</strain>
    </source>
</reference>
<dbReference type="PANTHER" id="PTHR13794:SF58">
    <property type="entry name" value="MITOCHONDRIAL ENOLASE SUPERFAMILY MEMBER 1"/>
    <property type="match status" value="1"/>
</dbReference>
<organism evidence="5 6">
    <name type="scientific">Jatrophihabitans endophyticus</name>
    <dbReference type="NCBI Taxonomy" id="1206085"/>
    <lineage>
        <taxon>Bacteria</taxon>
        <taxon>Bacillati</taxon>
        <taxon>Actinomycetota</taxon>
        <taxon>Actinomycetes</taxon>
        <taxon>Jatrophihabitantales</taxon>
        <taxon>Jatrophihabitantaceae</taxon>
        <taxon>Jatrophihabitans</taxon>
    </lineage>
</organism>
<dbReference type="SMART" id="SM00922">
    <property type="entry name" value="MR_MLE"/>
    <property type="match status" value="1"/>
</dbReference>
<dbReference type="Proteomes" id="UP000186132">
    <property type="component" value="Unassembled WGS sequence"/>
</dbReference>
<keyword evidence="3" id="KW-0460">Magnesium</keyword>
<dbReference type="InterPro" id="IPR036849">
    <property type="entry name" value="Enolase-like_C_sf"/>
</dbReference>
<comment type="cofactor">
    <cofactor evidence="1">
        <name>Mg(2+)</name>
        <dbReference type="ChEBI" id="CHEBI:18420"/>
    </cofactor>
</comment>
<evidence type="ECO:0000313" key="6">
    <source>
        <dbReference type="Proteomes" id="UP000186132"/>
    </source>
</evidence>
<evidence type="ECO:0000313" key="5">
    <source>
        <dbReference type="EMBL" id="SHH07038.1"/>
    </source>
</evidence>
<dbReference type="RefSeq" id="WP_073391440.1">
    <property type="nucleotide sequence ID" value="NZ_FQVU01000004.1"/>
</dbReference>
<dbReference type="InterPro" id="IPR029065">
    <property type="entry name" value="Enolase_C-like"/>
</dbReference>